<name>A0AAD7ANZ0_9AGAR</name>
<feature type="transmembrane region" description="Helical" evidence="1">
    <location>
        <begin position="195"/>
        <end position="218"/>
    </location>
</feature>
<dbReference type="EMBL" id="JARIHO010000003">
    <property type="protein sequence ID" value="KAJ7364217.1"/>
    <property type="molecule type" value="Genomic_DNA"/>
</dbReference>
<feature type="transmembrane region" description="Helical" evidence="1">
    <location>
        <begin position="301"/>
        <end position="325"/>
    </location>
</feature>
<keyword evidence="1" id="KW-0812">Transmembrane</keyword>
<evidence type="ECO:0000313" key="4">
    <source>
        <dbReference type="Proteomes" id="UP001218218"/>
    </source>
</evidence>
<dbReference type="PANTHER" id="PTHR35043">
    <property type="entry name" value="TRANSCRIPTION FACTOR DOMAIN-CONTAINING PROTEIN"/>
    <property type="match status" value="1"/>
</dbReference>
<feature type="transmembrane region" description="Helical" evidence="1">
    <location>
        <begin position="331"/>
        <end position="355"/>
    </location>
</feature>
<accession>A0AAD7ANZ0</accession>
<sequence>MLLLYLLVHLLQSKPGSAAPVSNSPEPRALTDACDDINNCRKLFDIVWGCLATIFACTWVSVHPNVPPPHQSQLALFWRRLKMMLIAVLAPELIVAFAARQFLVARKLSKRYKISKTHGFFLSMGGFVDSRGCPVATRKQLDDPLVGRKFLTAIQSIDAKDIMDRSKGDALSKGLALAQGLWFCVQYFARIHQHLAVTQLEVATLAFAVVNVFIWVLWWGKPLDVQRPIVVPLKAEVDLTRRAGPKVSGWIKFYWTKFLSVITGRYDWDPEEDGHDPLSSSSVPSFWASPASSENETDFDFVFVIECLVGTVFGAIHCAAWNAGFPTTEEMWIWRSCSLSVTANPILGLASCLLIRNDFLADLGAMLALLLYVLARIPLLLLPFMALRSLPPAALADVNWSVYIPHL</sequence>
<keyword evidence="1" id="KW-0472">Membrane</keyword>
<reference evidence="3" key="1">
    <citation type="submission" date="2023-03" db="EMBL/GenBank/DDBJ databases">
        <title>Massive genome expansion in bonnet fungi (Mycena s.s.) driven by repeated elements and novel gene families across ecological guilds.</title>
        <authorList>
            <consortium name="Lawrence Berkeley National Laboratory"/>
            <person name="Harder C.B."/>
            <person name="Miyauchi S."/>
            <person name="Viragh M."/>
            <person name="Kuo A."/>
            <person name="Thoen E."/>
            <person name="Andreopoulos B."/>
            <person name="Lu D."/>
            <person name="Skrede I."/>
            <person name="Drula E."/>
            <person name="Henrissat B."/>
            <person name="Morin E."/>
            <person name="Kohler A."/>
            <person name="Barry K."/>
            <person name="LaButti K."/>
            <person name="Morin E."/>
            <person name="Salamov A."/>
            <person name="Lipzen A."/>
            <person name="Mereny Z."/>
            <person name="Hegedus B."/>
            <person name="Baldrian P."/>
            <person name="Stursova M."/>
            <person name="Weitz H."/>
            <person name="Taylor A."/>
            <person name="Grigoriev I.V."/>
            <person name="Nagy L.G."/>
            <person name="Martin F."/>
            <person name="Kauserud H."/>
        </authorList>
    </citation>
    <scope>NUCLEOTIDE SEQUENCE</scope>
    <source>
        <strain evidence="3">CBHHK002</strain>
    </source>
</reference>
<feature type="chain" id="PRO_5042275400" evidence="2">
    <location>
        <begin position="19"/>
        <end position="407"/>
    </location>
</feature>
<feature type="signal peptide" evidence="2">
    <location>
        <begin position="1"/>
        <end position="18"/>
    </location>
</feature>
<evidence type="ECO:0000256" key="1">
    <source>
        <dbReference type="SAM" id="Phobius"/>
    </source>
</evidence>
<keyword evidence="4" id="KW-1185">Reference proteome</keyword>
<keyword evidence="2" id="KW-0732">Signal</keyword>
<gene>
    <name evidence="3" type="ORF">DFH08DRAFT_930229</name>
</gene>
<dbReference type="PANTHER" id="PTHR35043:SF7">
    <property type="entry name" value="TRANSCRIPTION FACTOR DOMAIN-CONTAINING PROTEIN"/>
    <property type="match status" value="1"/>
</dbReference>
<comment type="caution">
    <text evidence="3">The sequence shown here is derived from an EMBL/GenBank/DDBJ whole genome shotgun (WGS) entry which is preliminary data.</text>
</comment>
<organism evidence="3 4">
    <name type="scientific">Mycena albidolilacea</name>
    <dbReference type="NCBI Taxonomy" id="1033008"/>
    <lineage>
        <taxon>Eukaryota</taxon>
        <taxon>Fungi</taxon>
        <taxon>Dikarya</taxon>
        <taxon>Basidiomycota</taxon>
        <taxon>Agaricomycotina</taxon>
        <taxon>Agaricomycetes</taxon>
        <taxon>Agaricomycetidae</taxon>
        <taxon>Agaricales</taxon>
        <taxon>Marasmiineae</taxon>
        <taxon>Mycenaceae</taxon>
        <taxon>Mycena</taxon>
    </lineage>
</organism>
<evidence type="ECO:0000313" key="3">
    <source>
        <dbReference type="EMBL" id="KAJ7364217.1"/>
    </source>
</evidence>
<proteinExistence type="predicted"/>
<feature type="transmembrane region" description="Helical" evidence="1">
    <location>
        <begin position="83"/>
        <end position="103"/>
    </location>
</feature>
<dbReference type="AlphaFoldDB" id="A0AAD7ANZ0"/>
<dbReference type="Proteomes" id="UP001218218">
    <property type="component" value="Unassembled WGS sequence"/>
</dbReference>
<keyword evidence="1" id="KW-1133">Transmembrane helix</keyword>
<evidence type="ECO:0000256" key="2">
    <source>
        <dbReference type="SAM" id="SignalP"/>
    </source>
</evidence>
<protein>
    <submittedName>
        <fullName evidence="3">Uncharacterized protein</fullName>
    </submittedName>
</protein>
<feature type="transmembrane region" description="Helical" evidence="1">
    <location>
        <begin position="367"/>
        <end position="387"/>
    </location>
</feature>